<dbReference type="AlphaFoldDB" id="A0A0C3KY12"/>
<proteinExistence type="predicted"/>
<accession>A0A0C3KY12</accession>
<feature type="region of interest" description="Disordered" evidence="1">
    <location>
        <begin position="150"/>
        <end position="208"/>
    </location>
</feature>
<dbReference type="HOGENOM" id="CLU_002498_3_1_1"/>
<evidence type="ECO:0000313" key="3">
    <source>
        <dbReference type="Proteomes" id="UP000054248"/>
    </source>
</evidence>
<dbReference type="Proteomes" id="UP000054248">
    <property type="component" value="Unassembled WGS sequence"/>
</dbReference>
<evidence type="ECO:0000256" key="1">
    <source>
        <dbReference type="SAM" id="MobiDB-lite"/>
    </source>
</evidence>
<name>A0A0C3KY12_9AGAM</name>
<protein>
    <submittedName>
        <fullName evidence="2">Uncharacterized protein</fullName>
    </submittedName>
</protein>
<sequence length="208" mass="23311">MLVADESDSQASTPRRRRFWYARVLGIFHCVARDRFAEGSEWERIDFLWIRWMGADPDSRSGLNARRLERVGYVPDVDGPGAFGFIDPADVVRASHLVPAFHHGTRADLLSSSQSVAFDFNGPEGEDYEFYYILRFSDRDMAMRNRGGGVGHLDANQVSSQEEYAEPKISEEAAVDGSGDNEVQSDEIDDAWPVGDLETDEELGWEAG</sequence>
<reference evidence="2 3" key="1">
    <citation type="submission" date="2014-04" db="EMBL/GenBank/DDBJ databases">
        <authorList>
            <consortium name="DOE Joint Genome Institute"/>
            <person name="Kuo A."/>
            <person name="Girlanda M."/>
            <person name="Perotto S."/>
            <person name="Kohler A."/>
            <person name="Nagy L.G."/>
            <person name="Floudas D."/>
            <person name="Copeland A."/>
            <person name="Barry K.W."/>
            <person name="Cichocki N."/>
            <person name="Veneault-Fourrey C."/>
            <person name="LaButti K."/>
            <person name="Lindquist E.A."/>
            <person name="Lipzen A."/>
            <person name="Lundell T."/>
            <person name="Morin E."/>
            <person name="Murat C."/>
            <person name="Sun H."/>
            <person name="Tunlid A."/>
            <person name="Henrissat B."/>
            <person name="Grigoriev I.V."/>
            <person name="Hibbett D.S."/>
            <person name="Martin F."/>
            <person name="Nordberg H.P."/>
            <person name="Cantor M.N."/>
            <person name="Hua S.X."/>
        </authorList>
    </citation>
    <scope>NUCLEOTIDE SEQUENCE [LARGE SCALE GENOMIC DNA]</scope>
    <source>
        <strain evidence="2 3">MUT 4182</strain>
    </source>
</reference>
<gene>
    <name evidence="2" type="ORF">M407DRAFT_7887</name>
</gene>
<reference evidence="3" key="2">
    <citation type="submission" date="2015-01" db="EMBL/GenBank/DDBJ databases">
        <title>Evolutionary Origins and Diversification of the Mycorrhizal Mutualists.</title>
        <authorList>
            <consortium name="DOE Joint Genome Institute"/>
            <consortium name="Mycorrhizal Genomics Consortium"/>
            <person name="Kohler A."/>
            <person name="Kuo A."/>
            <person name="Nagy L.G."/>
            <person name="Floudas D."/>
            <person name="Copeland A."/>
            <person name="Barry K.W."/>
            <person name="Cichocki N."/>
            <person name="Veneault-Fourrey C."/>
            <person name="LaButti K."/>
            <person name="Lindquist E.A."/>
            <person name="Lipzen A."/>
            <person name="Lundell T."/>
            <person name="Morin E."/>
            <person name="Murat C."/>
            <person name="Riley R."/>
            <person name="Ohm R."/>
            <person name="Sun H."/>
            <person name="Tunlid A."/>
            <person name="Henrissat B."/>
            <person name="Grigoriev I.V."/>
            <person name="Hibbett D.S."/>
            <person name="Martin F."/>
        </authorList>
    </citation>
    <scope>NUCLEOTIDE SEQUENCE [LARGE SCALE GENOMIC DNA]</scope>
    <source>
        <strain evidence="3">MUT 4182</strain>
    </source>
</reference>
<feature type="compositionally biased region" description="Acidic residues" evidence="1">
    <location>
        <begin position="197"/>
        <end position="208"/>
    </location>
</feature>
<keyword evidence="3" id="KW-1185">Reference proteome</keyword>
<dbReference type="EMBL" id="KN823026">
    <property type="protein sequence ID" value="KIO26288.1"/>
    <property type="molecule type" value="Genomic_DNA"/>
</dbReference>
<organism evidence="2 3">
    <name type="scientific">Tulasnella calospora MUT 4182</name>
    <dbReference type="NCBI Taxonomy" id="1051891"/>
    <lineage>
        <taxon>Eukaryota</taxon>
        <taxon>Fungi</taxon>
        <taxon>Dikarya</taxon>
        <taxon>Basidiomycota</taxon>
        <taxon>Agaricomycotina</taxon>
        <taxon>Agaricomycetes</taxon>
        <taxon>Cantharellales</taxon>
        <taxon>Tulasnellaceae</taxon>
        <taxon>Tulasnella</taxon>
    </lineage>
</organism>
<evidence type="ECO:0000313" key="2">
    <source>
        <dbReference type="EMBL" id="KIO26288.1"/>
    </source>
</evidence>
<dbReference type="STRING" id="1051891.A0A0C3KY12"/>
<dbReference type="OrthoDB" id="3267098at2759"/>